<name>A0AA42CH53_9PROT</name>
<dbReference type="EMBL" id="JAPDNT010000004">
    <property type="protein sequence ID" value="MCW3474485.1"/>
    <property type="molecule type" value="Genomic_DNA"/>
</dbReference>
<reference evidence="1" key="2">
    <citation type="submission" date="2022-10" db="EMBL/GenBank/DDBJ databases">
        <authorList>
            <person name="Trinh H.N."/>
        </authorList>
    </citation>
    <scope>NUCLEOTIDE SEQUENCE</scope>
    <source>
        <strain evidence="1">RN2-1</strain>
    </source>
</reference>
<accession>A0AA42CH53</accession>
<evidence type="ECO:0000313" key="1">
    <source>
        <dbReference type="EMBL" id="MCW3474485.1"/>
    </source>
</evidence>
<dbReference type="AlphaFoldDB" id="A0AA42CH53"/>
<gene>
    <name evidence="1" type="ORF">OL599_07800</name>
</gene>
<reference evidence="1" key="1">
    <citation type="submission" date="2022-09" db="EMBL/GenBank/DDBJ databases">
        <title>Rhodovastum sp. nov. RN2-1 isolated from soil in Seongnam, South Korea.</title>
        <authorList>
            <person name="Le N.T."/>
        </authorList>
    </citation>
    <scope>NUCLEOTIDE SEQUENCE</scope>
    <source>
        <strain evidence="1">RN2-1</strain>
    </source>
</reference>
<evidence type="ECO:0000313" key="2">
    <source>
        <dbReference type="Proteomes" id="UP001165679"/>
    </source>
</evidence>
<keyword evidence="2" id="KW-1185">Reference proteome</keyword>
<organism evidence="1 2">
    <name type="scientific">Limobrevibacterium gyesilva</name>
    <dbReference type="NCBI Taxonomy" id="2991712"/>
    <lineage>
        <taxon>Bacteria</taxon>
        <taxon>Pseudomonadati</taxon>
        <taxon>Pseudomonadota</taxon>
        <taxon>Alphaproteobacteria</taxon>
        <taxon>Acetobacterales</taxon>
        <taxon>Acetobacteraceae</taxon>
        <taxon>Limobrevibacterium</taxon>
    </lineage>
</organism>
<dbReference type="PROSITE" id="PS51257">
    <property type="entry name" value="PROKAR_LIPOPROTEIN"/>
    <property type="match status" value="1"/>
</dbReference>
<dbReference type="RefSeq" id="WP_264713128.1">
    <property type="nucleotide sequence ID" value="NZ_JAPDNT010000004.1"/>
</dbReference>
<protein>
    <recommendedName>
        <fullName evidence="3">Lipoprotein</fullName>
    </recommendedName>
</protein>
<comment type="caution">
    <text evidence="1">The sequence shown here is derived from an EMBL/GenBank/DDBJ whole genome shotgun (WGS) entry which is preliminary data.</text>
</comment>
<sequence length="137" mass="15235">MQLDKTGTLLGTPWAFACPRSGCQEFLDFYVAGKARRFLAAFTFVPKGAYIAVQSMTPELRQVVEFEKGFEGPIFVLVRDANTVAQTLRFTLTGSAMAESDQERTQLMNTDRSLVFQRKLEPDLTLKVELTPPPPAG</sequence>
<evidence type="ECO:0008006" key="3">
    <source>
        <dbReference type="Google" id="ProtNLM"/>
    </source>
</evidence>
<dbReference type="Proteomes" id="UP001165679">
    <property type="component" value="Unassembled WGS sequence"/>
</dbReference>
<proteinExistence type="predicted"/>